<feature type="domain" description="EF-hand" evidence="15">
    <location>
        <begin position="575"/>
        <end position="610"/>
    </location>
</feature>
<gene>
    <name evidence="17" type="ORF">CLF_109228</name>
</gene>
<reference evidence="17" key="1">
    <citation type="journal article" date="2011" name="Genome Biol.">
        <title>The draft genome of the carcinogenic human liver fluke Clonorchis sinensis.</title>
        <authorList>
            <person name="Wang X."/>
            <person name="Chen W."/>
            <person name="Huang Y."/>
            <person name="Sun J."/>
            <person name="Men J."/>
            <person name="Liu H."/>
            <person name="Luo F."/>
            <person name="Guo L."/>
            <person name="Lv X."/>
            <person name="Deng C."/>
            <person name="Zhou C."/>
            <person name="Fan Y."/>
            <person name="Li X."/>
            <person name="Huang L."/>
            <person name="Hu Y."/>
            <person name="Liang C."/>
            <person name="Hu X."/>
            <person name="Xu J."/>
            <person name="Yu X."/>
        </authorList>
    </citation>
    <scope>NUCLEOTIDE SEQUENCE [LARGE SCALE GENOMIC DNA]</scope>
    <source>
        <strain evidence="17">Henan</strain>
    </source>
</reference>
<evidence type="ECO:0000313" key="17">
    <source>
        <dbReference type="EMBL" id="GAA30666.2"/>
    </source>
</evidence>
<dbReference type="Pfam" id="PF08356">
    <property type="entry name" value="EF_assoc_2"/>
    <property type="match status" value="1"/>
</dbReference>
<dbReference type="InterPro" id="IPR002048">
    <property type="entry name" value="EF_hand_dom"/>
</dbReference>
<dbReference type="PROSITE" id="PS50222">
    <property type="entry name" value="EF_HAND_2"/>
    <property type="match status" value="1"/>
</dbReference>
<keyword evidence="3" id="KW-0812">Transmembrane</keyword>
<evidence type="ECO:0000256" key="7">
    <source>
        <dbReference type="ARBA" id="ARBA00022787"/>
    </source>
</evidence>
<dbReference type="GO" id="GO:0005741">
    <property type="term" value="C:mitochondrial outer membrane"/>
    <property type="evidence" value="ECO:0007669"/>
    <property type="project" value="UniProtKB-SubCell"/>
</dbReference>
<dbReference type="PROSITE" id="PS51423">
    <property type="entry name" value="MIRO"/>
    <property type="match status" value="1"/>
</dbReference>
<dbReference type="InterPro" id="IPR013566">
    <property type="entry name" value="EF_hand_assoc_1"/>
</dbReference>
<accession>H2KSG1</accession>
<dbReference type="GO" id="GO:0005509">
    <property type="term" value="F:calcium ion binding"/>
    <property type="evidence" value="ECO:0007669"/>
    <property type="project" value="InterPro"/>
</dbReference>
<keyword evidence="18" id="KW-1185">Reference proteome</keyword>
<evidence type="ECO:0000256" key="14">
    <source>
        <dbReference type="SAM" id="MobiDB-lite"/>
    </source>
</evidence>
<sequence>MGRGFPGARNPEPQTWIRNFCRADFSGMRIFLNQVKLGPASVEDLYRTIVQKVHEADAMYVPKKPARSRTSRKLPKRIRRLLEKRSQLFLKKLTTGDTEDELAFRKMRNRCKSEIRQWNIRKQATILDLARKNRNVLFKYMRHRRFTPCLNKAWPTGFSPLTQQTHGGDTHGVLPSIMMMREDTSVAMFDFRHGFCRSYPQHVYTDTCCRRNLSVRLNFIRLQSFQPNRKRLCHTGRLVALSTLFELGLDDQRPIAEVFPKKDTAQVGKTTLILSLVSEEFSPKCPNGQVSGPKRSDLLVDWVPAQAEEITIPADVTPERVPTQIVDYSSRTQSHEQLCAEIRRADVICLVHALDDEKSLERISSYWLPLIRHNGANPDCRSPIVLVGNKLDLLNESKLSVALPIMSEFSEVETCIECSAKTLLNLSETFWFAQKAVLYPTAPLYDAERKELTPACIRALTRVFRICDTDNDGYLSDRELEAFQSRCFSVPLTTQSLQDVKQLVRQSCPGGVTLNGITQKGFLFLHLIFVQKGRHETTWTVLRQFGYDNQIRLSNEFLFPRFSVPSGCTTELSTLGTQFLHMLFNKYDLDRDGCLSPSELSEMLAIFPEDQLSHVSELTDSVTTNSTGWITCQGFLAYWALTAYLEPTRVLEYFAHLGFTYFAAGSFWSTVNSHRQQQQHPKDPYDSTPSTPLLIGALPLRDRLIGQNPANSAVRSDAGGSSVPMSRSTRDALLRSLVITTEKRLDTIRRSTQRTVFYCRVYGARKVGKTCLLQGLLGRHLRGTGGLAIGGLSGRSSGWAAATGIQVYGQQRTLIMHEIGAAGGEQMTAGEALSADVACLVYDVSDPDSFRYVANLFLNYYRGTRVPCLFVESKSDQPRVVQNYQVDPVELTAKYNLNPPEPFSSMNMEQCLNVLASSSTRNVASSLSDSAPRSRSATNLFPNPVPNRRAGSLEPSSSTAGGEIHLLKDSSHKLSPGIGLSLLSLDKESAQLNPPLDARGRRHSKPDLAYRPSTEFSARDTNFLPVYVTLCTLANYP</sequence>
<evidence type="ECO:0000256" key="11">
    <source>
        <dbReference type="ARBA" id="ARBA00023128"/>
    </source>
</evidence>
<dbReference type="InterPro" id="IPR052266">
    <property type="entry name" value="Miro-EF-hand_domain"/>
</dbReference>
<feature type="region of interest" description="Disordered" evidence="14">
    <location>
        <begin position="925"/>
        <end position="962"/>
    </location>
</feature>
<evidence type="ECO:0000256" key="2">
    <source>
        <dbReference type="ARBA" id="ARBA00007981"/>
    </source>
</evidence>
<keyword evidence="9" id="KW-0106">Calcium</keyword>
<dbReference type="InterPro" id="IPR018247">
    <property type="entry name" value="EF_Hand_1_Ca_BS"/>
</dbReference>
<feature type="compositionally biased region" description="Low complexity" evidence="14">
    <location>
        <begin position="925"/>
        <end position="937"/>
    </location>
</feature>
<keyword evidence="11" id="KW-0496">Mitochondrion</keyword>
<dbReference type="Gene3D" id="3.40.50.300">
    <property type="entry name" value="P-loop containing nucleotide triphosphate hydrolases"/>
    <property type="match status" value="2"/>
</dbReference>
<name>H2KSG1_CLOSI</name>
<dbReference type="SUPFAM" id="SSF47473">
    <property type="entry name" value="EF-hand"/>
    <property type="match status" value="1"/>
</dbReference>
<dbReference type="Pfam" id="PF08355">
    <property type="entry name" value="EF_assoc_1"/>
    <property type="match status" value="1"/>
</dbReference>
<dbReference type="EMBL" id="DF143389">
    <property type="protein sequence ID" value="GAA30666.2"/>
    <property type="molecule type" value="Genomic_DNA"/>
</dbReference>
<dbReference type="Pfam" id="PF13202">
    <property type="entry name" value="EF-hand_5"/>
    <property type="match status" value="2"/>
</dbReference>
<evidence type="ECO:0000256" key="13">
    <source>
        <dbReference type="ARBA" id="ARBA00023136"/>
    </source>
</evidence>
<protein>
    <submittedName>
        <fullName evidence="17">Ras homolog gene family member T1</fullName>
    </submittedName>
</protein>
<dbReference type="Proteomes" id="UP000008909">
    <property type="component" value="Unassembled WGS sequence"/>
</dbReference>
<dbReference type="PANTHER" id="PTHR46819">
    <property type="entry name" value="EF-HAND CALCIUM-BINDING DOMAIN-CONTAINING PROTEIN 7"/>
    <property type="match status" value="1"/>
</dbReference>
<dbReference type="Pfam" id="PF00071">
    <property type="entry name" value="Ras"/>
    <property type="match status" value="1"/>
</dbReference>
<evidence type="ECO:0000256" key="3">
    <source>
        <dbReference type="ARBA" id="ARBA00022692"/>
    </source>
</evidence>
<keyword evidence="8" id="KW-0378">Hydrolase</keyword>
<dbReference type="GO" id="GO:0003924">
    <property type="term" value="F:GTPase activity"/>
    <property type="evidence" value="ECO:0007669"/>
    <property type="project" value="InterPro"/>
</dbReference>
<comment type="similarity">
    <text evidence="2">Belongs to the mitochondrial Rho GTPase family.</text>
</comment>
<dbReference type="GO" id="GO:0005525">
    <property type="term" value="F:GTP binding"/>
    <property type="evidence" value="ECO:0007669"/>
    <property type="project" value="UniProtKB-KW"/>
</dbReference>
<dbReference type="SMART" id="SM00054">
    <property type="entry name" value="EFh"/>
    <property type="match status" value="2"/>
</dbReference>
<comment type="subcellular location">
    <subcellularLocation>
        <location evidence="1">Mitochondrion outer membrane</location>
        <topology evidence="1">Single-pass type IV membrane protein</topology>
    </subcellularLocation>
</comment>
<dbReference type="SMART" id="SM00174">
    <property type="entry name" value="RHO"/>
    <property type="match status" value="1"/>
</dbReference>
<evidence type="ECO:0000256" key="8">
    <source>
        <dbReference type="ARBA" id="ARBA00022801"/>
    </source>
</evidence>
<keyword evidence="6" id="KW-0547">Nucleotide-binding</keyword>
<evidence type="ECO:0000256" key="1">
    <source>
        <dbReference type="ARBA" id="ARBA00004200"/>
    </source>
</evidence>
<keyword evidence="12" id="KW-0342">GTP-binding</keyword>
<keyword evidence="5" id="KW-0677">Repeat</keyword>
<evidence type="ECO:0000259" key="15">
    <source>
        <dbReference type="PROSITE" id="PS50222"/>
    </source>
</evidence>
<dbReference type="PROSITE" id="PS00018">
    <property type="entry name" value="EF_HAND_1"/>
    <property type="match status" value="2"/>
</dbReference>
<keyword evidence="7" id="KW-1000">Mitochondrion outer membrane</keyword>
<keyword evidence="10" id="KW-1133">Transmembrane helix</keyword>
<dbReference type="AlphaFoldDB" id="H2KSG1"/>
<evidence type="ECO:0000256" key="5">
    <source>
        <dbReference type="ARBA" id="ARBA00022737"/>
    </source>
</evidence>
<keyword evidence="13" id="KW-0472">Membrane</keyword>
<dbReference type="InterPro" id="IPR011992">
    <property type="entry name" value="EF-hand-dom_pair"/>
</dbReference>
<evidence type="ECO:0000256" key="9">
    <source>
        <dbReference type="ARBA" id="ARBA00022837"/>
    </source>
</evidence>
<feature type="domain" description="Miro" evidence="16">
    <location>
        <begin position="254"/>
        <end position="439"/>
    </location>
</feature>
<dbReference type="InterPro" id="IPR027417">
    <property type="entry name" value="P-loop_NTPase"/>
</dbReference>
<dbReference type="FunFam" id="3.40.50.300:FF:000170">
    <property type="entry name" value="Mitochondrial Rho GTPase"/>
    <property type="match status" value="1"/>
</dbReference>
<dbReference type="InterPro" id="IPR013567">
    <property type="entry name" value="EF_hand_assoc_2"/>
</dbReference>
<dbReference type="SUPFAM" id="SSF52540">
    <property type="entry name" value="P-loop containing nucleoside triphosphate hydrolases"/>
    <property type="match status" value="2"/>
</dbReference>
<dbReference type="InterPro" id="IPR020860">
    <property type="entry name" value="MIRO_dom"/>
</dbReference>
<evidence type="ECO:0000256" key="10">
    <source>
        <dbReference type="ARBA" id="ARBA00022989"/>
    </source>
</evidence>
<evidence type="ECO:0000256" key="6">
    <source>
        <dbReference type="ARBA" id="ARBA00022741"/>
    </source>
</evidence>
<evidence type="ECO:0000313" key="18">
    <source>
        <dbReference type="Proteomes" id="UP000008909"/>
    </source>
</evidence>
<evidence type="ECO:0000256" key="12">
    <source>
        <dbReference type="ARBA" id="ARBA00023134"/>
    </source>
</evidence>
<dbReference type="Gene3D" id="1.10.238.10">
    <property type="entry name" value="EF-hand"/>
    <property type="match status" value="2"/>
</dbReference>
<evidence type="ECO:0000259" key="16">
    <source>
        <dbReference type="PROSITE" id="PS51423"/>
    </source>
</evidence>
<dbReference type="PANTHER" id="PTHR46819:SF1">
    <property type="entry name" value="EF-HAND CALCIUM-BINDING DOMAIN-CONTAINING PROTEIN 7"/>
    <property type="match status" value="1"/>
</dbReference>
<proteinExistence type="inferred from homology"/>
<organism evidence="17 18">
    <name type="scientific">Clonorchis sinensis</name>
    <name type="common">Chinese liver fluke</name>
    <dbReference type="NCBI Taxonomy" id="79923"/>
    <lineage>
        <taxon>Eukaryota</taxon>
        <taxon>Metazoa</taxon>
        <taxon>Spiralia</taxon>
        <taxon>Lophotrochozoa</taxon>
        <taxon>Platyhelminthes</taxon>
        <taxon>Trematoda</taxon>
        <taxon>Digenea</taxon>
        <taxon>Opisthorchiida</taxon>
        <taxon>Opisthorchiata</taxon>
        <taxon>Opisthorchiidae</taxon>
        <taxon>Clonorchis</taxon>
    </lineage>
</organism>
<dbReference type="InterPro" id="IPR001806">
    <property type="entry name" value="Small_GTPase"/>
</dbReference>
<reference key="2">
    <citation type="submission" date="2011-10" db="EMBL/GenBank/DDBJ databases">
        <title>The genome and transcriptome sequence of Clonorchis sinensis provide insights into the carcinogenic liver fluke.</title>
        <authorList>
            <person name="Wang X."/>
            <person name="Huang Y."/>
            <person name="Chen W."/>
            <person name="Liu H."/>
            <person name="Guo L."/>
            <person name="Chen Y."/>
            <person name="Luo F."/>
            <person name="Zhou W."/>
            <person name="Sun J."/>
            <person name="Mao Q."/>
            <person name="Liang P."/>
            <person name="Zhou C."/>
            <person name="Tian Y."/>
            <person name="Men J."/>
            <person name="Lv X."/>
            <person name="Huang L."/>
            <person name="Zhou J."/>
            <person name="Hu Y."/>
            <person name="Li R."/>
            <person name="Zhang F."/>
            <person name="Lei H."/>
            <person name="Li X."/>
            <person name="Hu X."/>
            <person name="Liang C."/>
            <person name="Xu J."/>
            <person name="Wu Z."/>
            <person name="Yu X."/>
        </authorList>
    </citation>
    <scope>NUCLEOTIDE SEQUENCE</scope>
    <source>
        <strain>Henan</strain>
    </source>
</reference>
<dbReference type="FunFam" id="1.10.238.10:FF:000011">
    <property type="entry name" value="Mitochondrial Rho GTPase"/>
    <property type="match status" value="1"/>
</dbReference>
<evidence type="ECO:0000256" key="4">
    <source>
        <dbReference type="ARBA" id="ARBA00022723"/>
    </source>
</evidence>
<keyword evidence="4" id="KW-0479">Metal-binding</keyword>